<dbReference type="RefSeq" id="WP_343956568.1">
    <property type="nucleotide sequence ID" value="NZ_BAAAMN010000016.1"/>
</dbReference>
<accession>A0ABN2U9W1</accession>
<dbReference type="Proteomes" id="UP001501461">
    <property type="component" value="Unassembled WGS sequence"/>
</dbReference>
<gene>
    <name evidence="1" type="ORF">GCM10009720_10600</name>
</gene>
<dbReference type="InterPro" id="IPR021804">
    <property type="entry name" value="DUF3375"/>
</dbReference>
<reference evidence="1 2" key="1">
    <citation type="journal article" date="2019" name="Int. J. Syst. Evol. Microbiol.">
        <title>The Global Catalogue of Microorganisms (GCM) 10K type strain sequencing project: providing services to taxonomists for standard genome sequencing and annotation.</title>
        <authorList>
            <consortium name="The Broad Institute Genomics Platform"/>
            <consortium name="The Broad Institute Genome Sequencing Center for Infectious Disease"/>
            <person name="Wu L."/>
            <person name="Ma J."/>
        </authorList>
    </citation>
    <scope>NUCLEOTIDE SEQUENCE [LARGE SCALE GENOMIC DNA]</scope>
    <source>
        <strain evidence="1 2">JCM 13595</strain>
    </source>
</reference>
<organism evidence="1 2">
    <name type="scientific">Yaniella flava</name>
    <dbReference type="NCBI Taxonomy" id="287930"/>
    <lineage>
        <taxon>Bacteria</taxon>
        <taxon>Bacillati</taxon>
        <taxon>Actinomycetota</taxon>
        <taxon>Actinomycetes</taxon>
        <taxon>Micrococcales</taxon>
        <taxon>Micrococcaceae</taxon>
        <taxon>Yaniella</taxon>
    </lineage>
</organism>
<name>A0ABN2U9W1_9MICC</name>
<protein>
    <submittedName>
        <fullName evidence="1">DUF3375 domain-containing protein</fullName>
    </submittedName>
</protein>
<keyword evidence="2" id="KW-1185">Reference proteome</keyword>
<comment type="caution">
    <text evidence="1">The sequence shown here is derived from an EMBL/GenBank/DDBJ whole genome shotgun (WGS) entry which is preliminary data.</text>
</comment>
<evidence type="ECO:0000313" key="2">
    <source>
        <dbReference type="Proteomes" id="UP001501461"/>
    </source>
</evidence>
<evidence type="ECO:0000313" key="1">
    <source>
        <dbReference type="EMBL" id="GAA2032163.1"/>
    </source>
</evidence>
<dbReference type="EMBL" id="BAAAMN010000016">
    <property type="protein sequence ID" value="GAA2032163.1"/>
    <property type="molecule type" value="Genomic_DNA"/>
</dbReference>
<sequence>MSLVRRAFAHQRIADTHAAWAILRAQNGHIVLAILEQRLAGEQRQVPAPELFEQVTEDLEELRSEGFELPRTAQEYVSDWRRSGILIRRPSTEQREETFELSPGALAAMQFVDELHTPRRTVTESRLATIQNLMSKLVVDTDPDITSRLATLEADKARIEEEIQRLSEGEIDVLDQEKATERVAEILNLVTEVPSDFGRVRQEVEGLNHDLREKLIDSDDARSAVLEDIFRGVDILADSDAGRSFYGFYALLLDPERGMEFEDAIQTITERDFAEHLPPPQMRALRGMLPVLQERSTEVHQILTSFSRSLRRFVQTQRLTEERRLNRELRAALKDAMRASEVVRATTEFDVEFQLSRLPQISSISSLRLKNPGDYRVETSLEENSTGIVSLEEIQQLARTMDIDMTELETNVNTMITEHGTATIGEVLSDFPATQGIASVVGLVVLGQEHGKWLAGNTEAVAWDGRSGHIETFLFTERIPQ</sequence>
<proteinExistence type="predicted"/>
<dbReference type="Pfam" id="PF11855">
    <property type="entry name" value="DUF3375"/>
    <property type="match status" value="1"/>
</dbReference>